<dbReference type="InterPro" id="IPR003439">
    <property type="entry name" value="ABC_transporter-like_ATP-bd"/>
</dbReference>
<dbReference type="PANTHER" id="PTHR19211:SF117">
    <property type="entry name" value="ATP-BINDING CASSETTE SUB-FAMILY F MEMBER 3"/>
    <property type="match status" value="1"/>
</dbReference>
<dbReference type="GO" id="GO:0016887">
    <property type="term" value="F:ATP hydrolysis activity"/>
    <property type="evidence" value="ECO:0007669"/>
    <property type="project" value="InterPro"/>
</dbReference>
<dbReference type="CDD" id="cd03221">
    <property type="entry name" value="ABCF_EF-3"/>
    <property type="match status" value="2"/>
</dbReference>
<dbReference type="InterPro" id="IPR003593">
    <property type="entry name" value="AAA+_ATPase"/>
</dbReference>
<keyword evidence="7" id="KW-1185">Reference proteome</keyword>
<dbReference type="HOGENOM" id="CLU_000604_36_6_1"/>
<dbReference type="EMBL" id="JMKJ01000555">
    <property type="protein sequence ID" value="KGG50662.1"/>
    <property type="molecule type" value="Genomic_DNA"/>
</dbReference>
<proteinExistence type="predicted"/>
<dbReference type="AlphaFoldDB" id="A0A098VNK7"/>
<reference evidence="6 7" key="1">
    <citation type="submission" date="2014-04" db="EMBL/GenBank/DDBJ databases">
        <title>A new species of microsporidia sheds light on the evolution of extreme parasitism.</title>
        <authorList>
            <person name="Haag K.L."/>
            <person name="James T.Y."/>
            <person name="Larsson R."/>
            <person name="Schaer T.M."/>
            <person name="Refardt D."/>
            <person name="Pombert J.-F."/>
            <person name="Ebert D."/>
        </authorList>
    </citation>
    <scope>NUCLEOTIDE SEQUENCE [LARGE SCALE GENOMIC DNA]</scope>
    <source>
        <strain evidence="6 7">UGP3</strain>
        <tissue evidence="6">Spores</tissue>
    </source>
</reference>
<dbReference type="InterPro" id="IPR027417">
    <property type="entry name" value="P-loop_NTPase"/>
</dbReference>
<dbReference type="VEuPathDB" id="MicrosporidiaDB:DI09_5p90"/>
<feature type="compositionally biased region" description="Polar residues" evidence="4">
    <location>
        <begin position="20"/>
        <end position="42"/>
    </location>
</feature>
<evidence type="ECO:0000259" key="5">
    <source>
        <dbReference type="PROSITE" id="PS50893"/>
    </source>
</evidence>
<dbReference type="PANTHER" id="PTHR19211">
    <property type="entry name" value="ATP-BINDING TRANSPORT PROTEIN-RELATED"/>
    <property type="match status" value="1"/>
</dbReference>
<dbReference type="Proteomes" id="UP000029725">
    <property type="component" value="Unassembled WGS sequence"/>
</dbReference>
<keyword evidence="2" id="KW-0547">Nucleotide-binding</keyword>
<evidence type="ECO:0000256" key="1">
    <source>
        <dbReference type="ARBA" id="ARBA00022737"/>
    </source>
</evidence>
<dbReference type="Pfam" id="PF12848">
    <property type="entry name" value="ABC_tran_Xtn"/>
    <property type="match status" value="1"/>
</dbReference>
<dbReference type="PROSITE" id="PS50893">
    <property type="entry name" value="ABC_TRANSPORTER_2"/>
    <property type="match status" value="2"/>
</dbReference>
<feature type="region of interest" description="Disordered" evidence="4">
    <location>
        <begin position="1"/>
        <end position="48"/>
    </location>
</feature>
<evidence type="ECO:0000313" key="6">
    <source>
        <dbReference type="EMBL" id="KGG50662.1"/>
    </source>
</evidence>
<dbReference type="Pfam" id="PF00005">
    <property type="entry name" value="ABC_tran"/>
    <property type="match status" value="2"/>
</dbReference>
<evidence type="ECO:0000256" key="4">
    <source>
        <dbReference type="SAM" id="MobiDB-lite"/>
    </source>
</evidence>
<feature type="domain" description="ABC transporter" evidence="5">
    <location>
        <begin position="251"/>
        <end position="510"/>
    </location>
</feature>
<sequence>MRPAEKSQQGPTSADGAGTNFPQCTKLRSSHMQESPFENRNTSVEHKSRESRLQLLMKKWLSSSAIGRHCISNGVAMRYLIDSLFSLPNELLKCSREPNISFGNQLKASLEAFLWPWLREDFDKNHSGALTELVDEILEILPWDSDDVPLLLFPNISCAPFDERPVEFNESCTPGPTIADIFPASQLKEDGRIGGTIALNTCSTIESPHVLSQRARRAERRKATTSATVADIQTTSYSAPVSLYDDEDFGTRLRDVFLEGFDLDLKGRPIITDGTLSIPFGRRLGLIGRNGVGKSTLLRALATRQLPVPRQIKIIFVEQEVHGDDTPAIVSVMEADVLLSSLTAREEELQALMATQPESAATEAARGSALAELAKIHIRMAEIGADGARARAATILAGLGFVPAVQEQPTRQFSGGWRMRLALARALFCRPDLLLLDEPTNMLDLPSVRWLSSFLSEEWRSSLIVVSHDRDFLDTITTDILHLHHGTLDSYKNATYSSFVVARAERQIHHERERAANLAYRQSLQVFIDRWRYQASRAALAQSKIKVLEKLPIIQPWPVDPPVSFQFSGIADRLPEPWLDISTLTFQYPSGGFSLTCDAFSIHAGARIALVGANGAGKSTFLKIITKDLEPTSGATKISVQGRLRVAYFAQHHVDRLDMSLSAVQALAGRFGDPGRAADLEETRRHLGAFGLSGALALQQISTLSGGQKSRVVFAALSLQRPHVMVLDEPTNHLDMDAIDALIAALKAFQGAVVVVSHDVRLLQSICTEIYLCENHVVKRFPSDNIQDYVASLSL</sequence>
<evidence type="ECO:0000256" key="2">
    <source>
        <dbReference type="ARBA" id="ARBA00022741"/>
    </source>
</evidence>
<dbReference type="Gene3D" id="3.40.50.300">
    <property type="entry name" value="P-loop containing nucleotide triphosphate hydrolases"/>
    <property type="match status" value="2"/>
</dbReference>
<dbReference type="InterPro" id="IPR017871">
    <property type="entry name" value="ABC_transporter-like_CS"/>
</dbReference>
<evidence type="ECO:0000256" key="3">
    <source>
        <dbReference type="ARBA" id="ARBA00022840"/>
    </source>
</evidence>
<gene>
    <name evidence="6" type="ORF">DI09_5p90</name>
</gene>
<dbReference type="SUPFAM" id="SSF52540">
    <property type="entry name" value="P-loop containing nucleoside triphosphate hydrolases"/>
    <property type="match status" value="2"/>
</dbReference>
<dbReference type="FunFam" id="3.40.50.300:FF:001197">
    <property type="entry name" value="Putative ATP-binding cassette family ATPase"/>
    <property type="match status" value="1"/>
</dbReference>
<dbReference type="GeneID" id="25260460"/>
<dbReference type="OrthoDB" id="2110130at2759"/>
<keyword evidence="3" id="KW-0067">ATP-binding</keyword>
<dbReference type="FunFam" id="3.40.50.300:FF:000011">
    <property type="entry name" value="Putative ABC transporter ATP-binding component"/>
    <property type="match status" value="1"/>
</dbReference>
<dbReference type="PROSITE" id="PS00211">
    <property type="entry name" value="ABC_TRANSPORTER_1"/>
    <property type="match status" value="2"/>
</dbReference>
<keyword evidence="1" id="KW-0677">Repeat</keyword>
<dbReference type="InterPro" id="IPR050611">
    <property type="entry name" value="ABCF"/>
</dbReference>
<feature type="domain" description="ABC transporter" evidence="5">
    <location>
        <begin position="579"/>
        <end position="795"/>
    </location>
</feature>
<dbReference type="InterPro" id="IPR032781">
    <property type="entry name" value="ABC_tran_Xtn"/>
</dbReference>
<feature type="compositionally biased region" description="Polar residues" evidence="4">
    <location>
        <begin position="1"/>
        <end position="12"/>
    </location>
</feature>
<dbReference type="GO" id="GO:0005524">
    <property type="term" value="F:ATP binding"/>
    <property type="evidence" value="ECO:0007669"/>
    <property type="project" value="UniProtKB-KW"/>
</dbReference>
<dbReference type="SMART" id="SM00382">
    <property type="entry name" value="AAA"/>
    <property type="match status" value="2"/>
</dbReference>
<protein>
    <recommendedName>
        <fullName evidence="5">ABC transporter domain-containing protein</fullName>
    </recommendedName>
</protein>
<name>A0A098VNK7_9MICR</name>
<organism evidence="6 7">
    <name type="scientific">Mitosporidium daphniae</name>
    <dbReference type="NCBI Taxonomy" id="1485682"/>
    <lineage>
        <taxon>Eukaryota</taxon>
        <taxon>Fungi</taxon>
        <taxon>Fungi incertae sedis</taxon>
        <taxon>Microsporidia</taxon>
        <taxon>Mitosporidium</taxon>
    </lineage>
</organism>
<evidence type="ECO:0000313" key="7">
    <source>
        <dbReference type="Proteomes" id="UP000029725"/>
    </source>
</evidence>
<dbReference type="RefSeq" id="XP_013237146.1">
    <property type="nucleotide sequence ID" value="XM_013381692.1"/>
</dbReference>
<accession>A0A098VNK7</accession>
<comment type="caution">
    <text evidence="6">The sequence shown here is derived from an EMBL/GenBank/DDBJ whole genome shotgun (WGS) entry which is preliminary data.</text>
</comment>